<proteinExistence type="predicted"/>
<accession>A0ABW4E854</accession>
<organism evidence="1 2">
    <name type="scientific">Lacticaseibacillus baoqingensis</name>
    <dbReference type="NCBI Taxonomy" id="2486013"/>
    <lineage>
        <taxon>Bacteria</taxon>
        <taxon>Bacillati</taxon>
        <taxon>Bacillota</taxon>
        <taxon>Bacilli</taxon>
        <taxon>Lactobacillales</taxon>
        <taxon>Lactobacillaceae</taxon>
        <taxon>Lacticaseibacillus</taxon>
    </lineage>
</organism>
<comment type="caution">
    <text evidence="1">The sequence shown here is derived from an EMBL/GenBank/DDBJ whole genome shotgun (WGS) entry which is preliminary data.</text>
</comment>
<gene>
    <name evidence="1" type="ORF">ACFQ5J_06715</name>
</gene>
<keyword evidence="2" id="KW-1185">Reference proteome</keyword>
<evidence type="ECO:0000313" key="2">
    <source>
        <dbReference type="Proteomes" id="UP001597252"/>
    </source>
</evidence>
<dbReference type="EMBL" id="JBHTON010000018">
    <property type="protein sequence ID" value="MFD1484916.1"/>
    <property type="molecule type" value="Genomic_DNA"/>
</dbReference>
<reference evidence="2" key="1">
    <citation type="journal article" date="2019" name="Int. J. Syst. Evol. Microbiol.">
        <title>The Global Catalogue of Microorganisms (GCM) 10K type strain sequencing project: providing services to taxonomists for standard genome sequencing and annotation.</title>
        <authorList>
            <consortium name="The Broad Institute Genomics Platform"/>
            <consortium name="The Broad Institute Genome Sequencing Center for Infectious Disease"/>
            <person name="Wu L."/>
            <person name="Ma J."/>
        </authorList>
    </citation>
    <scope>NUCLEOTIDE SEQUENCE [LARGE SCALE GENOMIC DNA]</scope>
    <source>
        <strain evidence="2">CCM 8903</strain>
    </source>
</reference>
<sequence length="85" mass="9317">MGFDRKTLIARLKSLLQASTLTKQERQCFQQAQQQLAQGIATDAVLALLGRQLSVMAVQQLLSPPGVAFLTALAQHQHDRLKGGY</sequence>
<dbReference type="Proteomes" id="UP001597252">
    <property type="component" value="Unassembled WGS sequence"/>
</dbReference>
<evidence type="ECO:0000313" key="1">
    <source>
        <dbReference type="EMBL" id="MFD1484916.1"/>
    </source>
</evidence>
<dbReference type="RefSeq" id="WP_125754187.1">
    <property type="nucleotide sequence ID" value="NZ_JBHTON010000018.1"/>
</dbReference>
<name>A0ABW4E854_9LACO</name>
<protein>
    <submittedName>
        <fullName evidence="1">Uncharacterized protein</fullName>
    </submittedName>
</protein>